<comment type="similarity">
    <text evidence="1">Belongs to the sigma-70 factor family. ECF subfamily.</text>
</comment>
<keyword evidence="2" id="KW-0805">Transcription regulation</keyword>
<name>A0A556MYR9_9FLAO</name>
<evidence type="ECO:0000313" key="8">
    <source>
        <dbReference type="Proteomes" id="UP000316008"/>
    </source>
</evidence>
<dbReference type="InterPro" id="IPR013249">
    <property type="entry name" value="RNA_pol_sigma70_r4_t2"/>
</dbReference>
<evidence type="ECO:0000256" key="2">
    <source>
        <dbReference type="ARBA" id="ARBA00023015"/>
    </source>
</evidence>
<sequence>MEVVGDHLSDKARVDLVLVDQARNGDQAAYAQLMDRYRESIYFMMMKMVRNSDDADDLTIEAFGKAFSRLDQYSPSFAFSTWLFKIASNNCIDFIRKKRIKLTSMDTGYTNEDGESVGIDARSDTRDPEEHIIHNQKVKHMRQLVSKLKPRYRELIEKRYFEELSYEEIAEELNLPLGTVKAQLFRARDFLAQMMEQTKDAI</sequence>
<proteinExistence type="inferred from homology"/>
<evidence type="ECO:0000256" key="4">
    <source>
        <dbReference type="ARBA" id="ARBA00023163"/>
    </source>
</evidence>
<dbReference type="Pfam" id="PF08281">
    <property type="entry name" value="Sigma70_r4_2"/>
    <property type="match status" value="1"/>
</dbReference>
<organism evidence="7 8">
    <name type="scientific">Fluviicola chungangensis</name>
    <dbReference type="NCBI Taxonomy" id="2597671"/>
    <lineage>
        <taxon>Bacteria</taxon>
        <taxon>Pseudomonadati</taxon>
        <taxon>Bacteroidota</taxon>
        <taxon>Flavobacteriia</taxon>
        <taxon>Flavobacteriales</taxon>
        <taxon>Crocinitomicaceae</taxon>
        <taxon>Fluviicola</taxon>
    </lineage>
</organism>
<protein>
    <submittedName>
        <fullName evidence="7">Sigma-70 family RNA polymerase sigma factor</fullName>
    </submittedName>
</protein>
<accession>A0A556MYR9</accession>
<feature type="domain" description="RNA polymerase sigma factor 70 region 4 type 2" evidence="6">
    <location>
        <begin position="142"/>
        <end position="190"/>
    </location>
</feature>
<dbReference type="EMBL" id="VLPL01000004">
    <property type="protein sequence ID" value="TSJ45055.1"/>
    <property type="molecule type" value="Genomic_DNA"/>
</dbReference>
<dbReference type="RefSeq" id="WP_144333174.1">
    <property type="nucleotide sequence ID" value="NZ_VLPL01000004.1"/>
</dbReference>
<dbReference type="NCBIfam" id="TIGR02937">
    <property type="entry name" value="sigma70-ECF"/>
    <property type="match status" value="1"/>
</dbReference>
<evidence type="ECO:0000259" key="5">
    <source>
        <dbReference type="Pfam" id="PF04542"/>
    </source>
</evidence>
<dbReference type="GO" id="GO:0003677">
    <property type="term" value="F:DNA binding"/>
    <property type="evidence" value="ECO:0007669"/>
    <property type="project" value="InterPro"/>
</dbReference>
<dbReference type="AlphaFoldDB" id="A0A556MYR9"/>
<dbReference type="Gene3D" id="1.10.10.10">
    <property type="entry name" value="Winged helix-like DNA-binding domain superfamily/Winged helix DNA-binding domain"/>
    <property type="match status" value="1"/>
</dbReference>
<dbReference type="SUPFAM" id="SSF88946">
    <property type="entry name" value="Sigma2 domain of RNA polymerase sigma factors"/>
    <property type="match status" value="1"/>
</dbReference>
<dbReference type="InterPro" id="IPR013325">
    <property type="entry name" value="RNA_pol_sigma_r2"/>
</dbReference>
<dbReference type="GO" id="GO:0006352">
    <property type="term" value="P:DNA-templated transcription initiation"/>
    <property type="evidence" value="ECO:0007669"/>
    <property type="project" value="InterPro"/>
</dbReference>
<dbReference type="InterPro" id="IPR039425">
    <property type="entry name" value="RNA_pol_sigma-70-like"/>
</dbReference>
<dbReference type="PANTHER" id="PTHR43133:SF51">
    <property type="entry name" value="RNA POLYMERASE SIGMA FACTOR"/>
    <property type="match status" value="1"/>
</dbReference>
<dbReference type="OrthoDB" id="9785675at2"/>
<dbReference type="Pfam" id="PF04542">
    <property type="entry name" value="Sigma70_r2"/>
    <property type="match status" value="1"/>
</dbReference>
<dbReference type="Gene3D" id="1.10.1740.10">
    <property type="match status" value="1"/>
</dbReference>
<keyword evidence="8" id="KW-1185">Reference proteome</keyword>
<dbReference type="InterPro" id="IPR036388">
    <property type="entry name" value="WH-like_DNA-bd_sf"/>
</dbReference>
<evidence type="ECO:0000256" key="1">
    <source>
        <dbReference type="ARBA" id="ARBA00010641"/>
    </source>
</evidence>
<evidence type="ECO:0000313" key="7">
    <source>
        <dbReference type="EMBL" id="TSJ45055.1"/>
    </source>
</evidence>
<comment type="caution">
    <text evidence="7">The sequence shown here is derived from an EMBL/GenBank/DDBJ whole genome shotgun (WGS) entry which is preliminary data.</text>
</comment>
<dbReference type="PANTHER" id="PTHR43133">
    <property type="entry name" value="RNA POLYMERASE ECF-TYPE SIGMA FACTO"/>
    <property type="match status" value="1"/>
</dbReference>
<keyword evidence="4" id="KW-0804">Transcription</keyword>
<evidence type="ECO:0000259" key="6">
    <source>
        <dbReference type="Pfam" id="PF08281"/>
    </source>
</evidence>
<dbReference type="GO" id="GO:0016987">
    <property type="term" value="F:sigma factor activity"/>
    <property type="evidence" value="ECO:0007669"/>
    <property type="project" value="UniProtKB-KW"/>
</dbReference>
<reference evidence="7 8" key="1">
    <citation type="submission" date="2019-07" db="EMBL/GenBank/DDBJ databases">
        <authorList>
            <person name="Huq M.A."/>
        </authorList>
    </citation>
    <scope>NUCLEOTIDE SEQUENCE [LARGE SCALE GENOMIC DNA]</scope>
    <source>
        <strain evidence="7 8">MAH-3</strain>
    </source>
</reference>
<dbReference type="InterPro" id="IPR014284">
    <property type="entry name" value="RNA_pol_sigma-70_dom"/>
</dbReference>
<evidence type="ECO:0000256" key="3">
    <source>
        <dbReference type="ARBA" id="ARBA00023082"/>
    </source>
</evidence>
<feature type="domain" description="RNA polymerase sigma-70 region 2" evidence="5">
    <location>
        <begin position="33"/>
        <end position="99"/>
    </location>
</feature>
<gene>
    <name evidence="7" type="ORF">FO442_10705</name>
</gene>
<dbReference type="InterPro" id="IPR007627">
    <property type="entry name" value="RNA_pol_sigma70_r2"/>
</dbReference>
<dbReference type="CDD" id="cd06171">
    <property type="entry name" value="Sigma70_r4"/>
    <property type="match status" value="1"/>
</dbReference>
<dbReference type="Proteomes" id="UP000316008">
    <property type="component" value="Unassembled WGS sequence"/>
</dbReference>
<keyword evidence="3" id="KW-0731">Sigma factor</keyword>
<dbReference type="SUPFAM" id="SSF88659">
    <property type="entry name" value="Sigma3 and sigma4 domains of RNA polymerase sigma factors"/>
    <property type="match status" value="1"/>
</dbReference>
<dbReference type="InterPro" id="IPR013324">
    <property type="entry name" value="RNA_pol_sigma_r3/r4-like"/>
</dbReference>